<evidence type="ECO:0000313" key="1">
    <source>
        <dbReference type="EMBL" id="RKG35552.1"/>
    </source>
</evidence>
<dbReference type="EMBL" id="RAXT01000058">
    <property type="protein sequence ID" value="RKG35552.1"/>
    <property type="molecule type" value="Genomic_DNA"/>
</dbReference>
<evidence type="ECO:0000313" key="2">
    <source>
        <dbReference type="Proteomes" id="UP000280405"/>
    </source>
</evidence>
<dbReference type="OrthoDB" id="282784at2"/>
<protein>
    <recommendedName>
        <fullName evidence="3">PD(D/E)XK endonuclease domain-containing protein</fullName>
    </recommendedName>
</protein>
<dbReference type="InterPro" id="IPR011856">
    <property type="entry name" value="tRNA_endonuc-like_dom_sf"/>
</dbReference>
<dbReference type="Proteomes" id="UP000280405">
    <property type="component" value="Unassembled WGS sequence"/>
</dbReference>
<name>A0A3A8EKY1_9GAMM</name>
<reference evidence="1 2" key="1">
    <citation type="submission" date="2018-09" db="EMBL/GenBank/DDBJ databases">
        <title>The draft genome of Acinetobacter spp. strains.</title>
        <authorList>
            <person name="Qin J."/>
            <person name="Feng Y."/>
            <person name="Zong Z."/>
        </authorList>
    </citation>
    <scope>NUCLEOTIDE SEQUENCE [LARGE SCALE GENOMIC DNA]</scope>
    <source>
        <strain evidence="1 2">WCHAc060115</strain>
    </source>
</reference>
<dbReference type="AlphaFoldDB" id="A0A3A8EKY1"/>
<comment type="caution">
    <text evidence="1">The sequence shown here is derived from an EMBL/GenBank/DDBJ whole genome shotgun (WGS) entry which is preliminary data.</text>
</comment>
<accession>A0A3A8EKY1</accession>
<keyword evidence="2" id="KW-1185">Reference proteome</keyword>
<dbReference type="GO" id="GO:0003676">
    <property type="term" value="F:nucleic acid binding"/>
    <property type="evidence" value="ECO:0007669"/>
    <property type="project" value="InterPro"/>
</dbReference>
<sequence>MPVRQTALKEQTLSQYKNHSYEFLLLSWLLSAGWDASMPSLDVYAKTDIQILDGRTLYRIQVKSLDSVNDNILVENKWDDADIDYVVYFSRNAEWGYIVPAFKEKKRNLKANNHLRFHQHPTNFLKAFAKI</sequence>
<gene>
    <name evidence="1" type="ORF">D7V20_16390</name>
</gene>
<dbReference type="Gene3D" id="3.40.1350.10">
    <property type="match status" value="1"/>
</dbReference>
<proteinExistence type="predicted"/>
<evidence type="ECO:0008006" key="3">
    <source>
        <dbReference type="Google" id="ProtNLM"/>
    </source>
</evidence>
<dbReference type="RefSeq" id="WP_120385143.1">
    <property type="nucleotide sequence ID" value="NZ_RAXT01000058.1"/>
</dbReference>
<organism evidence="1 2">
    <name type="scientific">Acinetobacter rongchengensis</name>
    <dbReference type="NCBI Taxonomy" id="2419601"/>
    <lineage>
        <taxon>Bacteria</taxon>
        <taxon>Pseudomonadati</taxon>
        <taxon>Pseudomonadota</taxon>
        <taxon>Gammaproteobacteria</taxon>
        <taxon>Moraxellales</taxon>
        <taxon>Moraxellaceae</taxon>
        <taxon>Acinetobacter</taxon>
    </lineage>
</organism>